<dbReference type="InterPro" id="IPR036890">
    <property type="entry name" value="HATPase_C_sf"/>
</dbReference>
<evidence type="ECO:0000256" key="3">
    <source>
        <dbReference type="ARBA" id="ARBA00012438"/>
    </source>
</evidence>
<dbReference type="InterPro" id="IPR036097">
    <property type="entry name" value="HisK_dim/P_sf"/>
</dbReference>
<comment type="subcellular location">
    <subcellularLocation>
        <location evidence="2">Membrane</location>
    </subcellularLocation>
</comment>
<evidence type="ECO:0000259" key="11">
    <source>
        <dbReference type="PROSITE" id="PS50109"/>
    </source>
</evidence>
<dbReference type="InterPro" id="IPR003661">
    <property type="entry name" value="HisK_dim/P_dom"/>
</dbReference>
<feature type="transmembrane region" description="Helical" evidence="10">
    <location>
        <begin position="178"/>
        <end position="200"/>
    </location>
</feature>
<keyword evidence="7 12" id="KW-0418">Kinase</keyword>
<keyword evidence="8 10" id="KW-1133">Transmembrane helix</keyword>
<dbReference type="Pfam" id="PF02518">
    <property type="entry name" value="HATPase_c"/>
    <property type="match status" value="1"/>
</dbReference>
<dbReference type="PANTHER" id="PTHR45436">
    <property type="entry name" value="SENSOR HISTIDINE KINASE YKOH"/>
    <property type="match status" value="1"/>
</dbReference>
<dbReference type="InterPro" id="IPR003594">
    <property type="entry name" value="HATPase_dom"/>
</dbReference>
<dbReference type="SUPFAM" id="SSF55874">
    <property type="entry name" value="ATPase domain of HSP90 chaperone/DNA topoisomerase II/histidine kinase"/>
    <property type="match status" value="1"/>
</dbReference>
<sequence>MFLTHQNRTQVFLPGTALTRLLMLRRIEVLTQAMVLILAVAWLRIPLALMPMSLAIALLAAVNLVTRKRLDRGGPVTEIELFAHLTFDAAILGLLLYFAGGSANPFVSLFLLPPTLAAAMLPASYAWAMAAITLFAYTLLMFWNLPLPPPQGDLAQLDALLARAIGGTSEHAAHSSGFALHVIGMWLNFVISVTIVAFFLTRMATALKGRERELAAAREDALRNEQILSIGTLAAGAAHQLGTPLGTMAVVIRELELNHGDNAELQEDLLLLREQVTRCKQTISQILASTGQGRGESMRRVALDTYLQRLLDDWRVIRPHARISVSLQGVQPAPLISAERTLEQALLNLLDNAADANGENREALQFFASWDTEHCQIEILDRGAGLDEETAQRLGEAFFSTKTATRDPPNGIGIGLFLSNATVERLGGKVELFNRADPQGGACTRVTLPLTRLKAEHHASSSPTTP</sequence>
<name>A0A080LTX6_9PROT</name>
<keyword evidence="6 10" id="KW-0812">Transmembrane</keyword>
<gene>
    <name evidence="12" type="primary">regB</name>
    <name evidence="12" type="ORF">AW09_002912</name>
</gene>
<protein>
    <recommendedName>
        <fullName evidence="3">histidine kinase</fullName>
        <ecNumber evidence="3">2.7.13.3</ecNumber>
    </recommendedName>
</protein>
<dbReference type="PROSITE" id="PS50109">
    <property type="entry name" value="HIS_KIN"/>
    <property type="match status" value="1"/>
</dbReference>
<dbReference type="Gene3D" id="1.10.287.130">
    <property type="match status" value="1"/>
</dbReference>
<evidence type="ECO:0000256" key="10">
    <source>
        <dbReference type="SAM" id="Phobius"/>
    </source>
</evidence>
<reference evidence="12 13" key="1">
    <citation type="submission" date="2014-02" db="EMBL/GenBank/DDBJ databases">
        <title>Expanding our view of genomic diversity in Candidatus Accumulibacter clades.</title>
        <authorList>
            <person name="Skennerton C.T."/>
            <person name="Barr J.J."/>
            <person name="Slater F.R."/>
            <person name="Bond P.L."/>
            <person name="Tyson G.W."/>
        </authorList>
    </citation>
    <scope>NUCLEOTIDE SEQUENCE [LARGE SCALE GENOMIC DNA]</scope>
    <source>
        <strain evidence="13">BA-91</strain>
    </source>
</reference>
<dbReference type="CDD" id="cd00082">
    <property type="entry name" value="HisKA"/>
    <property type="match status" value="1"/>
</dbReference>
<organism evidence="12 13">
    <name type="scientific">Candidatus Accumulibacter phosphatis</name>
    <dbReference type="NCBI Taxonomy" id="327160"/>
    <lineage>
        <taxon>Bacteria</taxon>
        <taxon>Pseudomonadati</taxon>
        <taxon>Pseudomonadota</taxon>
        <taxon>Betaproteobacteria</taxon>
        <taxon>Candidatus Accumulibacter</taxon>
    </lineage>
</organism>
<evidence type="ECO:0000256" key="2">
    <source>
        <dbReference type="ARBA" id="ARBA00004370"/>
    </source>
</evidence>
<dbReference type="SMART" id="SM00388">
    <property type="entry name" value="HisKA"/>
    <property type="match status" value="1"/>
</dbReference>
<dbReference type="PRINTS" id="PR00344">
    <property type="entry name" value="BCTRLSENSOR"/>
</dbReference>
<evidence type="ECO:0000256" key="8">
    <source>
        <dbReference type="ARBA" id="ARBA00022989"/>
    </source>
</evidence>
<dbReference type="AlphaFoldDB" id="A0A080LTX6"/>
<comment type="catalytic activity">
    <reaction evidence="1">
        <text>ATP + protein L-histidine = ADP + protein N-phospho-L-histidine.</text>
        <dbReference type="EC" id="2.7.13.3"/>
    </reaction>
</comment>
<dbReference type="InterPro" id="IPR050428">
    <property type="entry name" value="TCS_sensor_his_kinase"/>
</dbReference>
<accession>A0A080LTX6</accession>
<feature type="domain" description="Histidine kinase" evidence="11">
    <location>
        <begin position="236"/>
        <end position="452"/>
    </location>
</feature>
<dbReference type="EC" id="2.7.13.3" evidence="3"/>
<dbReference type="EMBL" id="JDVG02000465">
    <property type="protein sequence ID" value="KFB71933.1"/>
    <property type="molecule type" value="Genomic_DNA"/>
</dbReference>
<dbReference type="InterPro" id="IPR005467">
    <property type="entry name" value="His_kinase_dom"/>
</dbReference>
<keyword evidence="9 10" id="KW-0472">Membrane</keyword>
<feature type="transmembrane region" description="Helical" evidence="10">
    <location>
        <begin position="81"/>
        <end position="112"/>
    </location>
</feature>
<evidence type="ECO:0000256" key="4">
    <source>
        <dbReference type="ARBA" id="ARBA00022553"/>
    </source>
</evidence>
<evidence type="ECO:0000313" key="13">
    <source>
        <dbReference type="Proteomes" id="UP000020077"/>
    </source>
</evidence>
<feature type="transmembrane region" description="Helical" evidence="10">
    <location>
        <begin position="124"/>
        <end position="143"/>
    </location>
</feature>
<keyword evidence="5 12" id="KW-0808">Transferase</keyword>
<dbReference type="Proteomes" id="UP000020077">
    <property type="component" value="Unassembled WGS sequence"/>
</dbReference>
<evidence type="ECO:0000256" key="5">
    <source>
        <dbReference type="ARBA" id="ARBA00022679"/>
    </source>
</evidence>
<evidence type="ECO:0000256" key="9">
    <source>
        <dbReference type="ARBA" id="ARBA00023136"/>
    </source>
</evidence>
<keyword evidence="4" id="KW-0597">Phosphoprotein</keyword>
<dbReference type="Gene3D" id="3.30.565.10">
    <property type="entry name" value="Histidine kinase-like ATPase, C-terminal domain"/>
    <property type="match status" value="1"/>
</dbReference>
<evidence type="ECO:0000256" key="7">
    <source>
        <dbReference type="ARBA" id="ARBA00022777"/>
    </source>
</evidence>
<dbReference type="PANTHER" id="PTHR45436:SF1">
    <property type="entry name" value="SENSOR PROTEIN QSEC"/>
    <property type="match status" value="1"/>
</dbReference>
<evidence type="ECO:0000313" key="12">
    <source>
        <dbReference type="EMBL" id="KFB71933.1"/>
    </source>
</evidence>
<dbReference type="SUPFAM" id="SSF47384">
    <property type="entry name" value="Homodimeric domain of signal transducing histidine kinase"/>
    <property type="match status" value="1"/>
</dbReference>
<dbReference type="SMART" id="SM00387">
    <property type="entry name" value="HATPase_c"/>
    <property type="match status" value="1"/>
</dbReference>
<dbReference type="GO" id="GO:0005886">
    <property type="term" value="C:plasma membrane"/>
    <property type="evidence" value="ECO:0007669"/>
    <property type="project" value="TreeGrafter"/>
</dbReference>
<feature type="transmembrane region" description="Helical" evidence="10">
    <location>
        <begin position="33"/>
        <end position="61"/>
    </location>
</feature>
<proteinExistence type="predicted"/>
<evidence type="ECO:0000256" key="6">
    <source>
        <dbReference type="ARBA" id="ARBA00022692"/>
    </source>
</evidence>
<dbReference type="GO" id="GO:0000155">
    <property type="term" value="F:phosphorelay sensor kinase activity"/>
    <property type="evidence" value="ECO:0007669"/>
    <property type="project" value="InterPro"/>
</dbReference>
<evidence type="ECO:0000256" key="1">
    <source>
        <dbReference type="ARBA" id="ARBA00000085"/>
    </source>
</evidence>
<dbReference type="InterPro" id="IPR004358">
    <property type="entry name" value="Sig_transdc_His_kin-like_C"/>
</dbReference>
<comment type="caution">
    <text evidence="12">The sequence shown here is derived from an EMBL/GenBank/DDBJ whole genome shotgun (WGS) entry which is preliminary data.</text>
</comment>